<dbReference type="InterPro" id="IPR026243">
    <property type="entry name" value="HAUS1"/>
</dbReference>
<evidence type="ECO:0000256" key="8">
    <source>
        <dbReference type="ARBA" id="ARBA00023212"/>
    </source>
</evidence>
<evidence type="ECO:0000256" key="6">
    <source>
        <dbReference type="ARBA" id="ARBA00022776"/>
    </source>
</evidence>
<feature type="coiled-coil region" evidence="10">
    <location>
        <begin position="313"/>
        <end position="340"/>
    </location>
</feature>
<organism evidence="12 13">
    <name type="scientific">Mortierella alpina</name>
    <name type="common">Oleaginous fungus</name>
    <name type="synonym">Mortierella renispora</name>
    <dbReference type="NCBI Taxonomy" id="64518"/>
    <lineage>
        <taxon>Eukaryota</taxon>
        <taxon>Fungi</taxon>
        <taxon>Fungi incertae sedis</taxon>
        <taxon>Mucoromycota</taxon>
        <taxon>Mortierellomycotina</taxon>
        <taxon>Mortierellomycetes</taxon>
        <taxon>Mortierellales</taxon>
        <taxon>Mortierellaceae</taxon>
        <taxon>Mortierella</taxon>
    </lineage>
</organism>
<keyword evidence="9" id="KW-0131">Cell cycle</keyword>
<dbReference type="PANTHER" id="PTHR31570">
    <property type="entry name" value="HAUS AUGMIN-LIKE COMPLEX SUBUNIT 1"/>
    <property type="match status" value="1"/>
</dbReference>
<dbReference type="GO" id="GO:0005819">
    <property type="term" value="C:spindle"/>
    <property type="evidence" value="ECO:0007669"/>
    <property type="project" value="UniProtKB-SubCell"/>
</dbReference>
<keyword evidence="7 10" id="KW-0175">Coiled coil</keyword>
<dbReference type="GO" id="GO:0005874">
    <property type="term" value="C:microtubule"/>
    <property type="evidence" value="ECO:0007669"/>
    <property type="project" value="UniProtKB-KW"/>
</dbReference>
<dbReference type="PANTHER" id="PTHR31570:SF1">
    <property type="entry name" value="HAUS AUGMIN-LIKE COMPLEX SUBUNIT 1"/>
    <property type="match status" value="1"/>
</dbReference>
<evidence type="ECO:0000256" key="4">
    <source>
        <dbReference type="ARBA" id="ARBA00022618"/>
    </source>
</evidence>
<reference evidence="12" key="1">
    <citation type="journal article" date="2020" name="Fungal Divers.">
        <title>Resolving the Mortierellaceae phylogeny through synthesis of multi-gene phylogenetics and phylogenomics.</title>
        <authorList>
            <person name="Vandepol N."/>
            <person name="Liber J."/>
            <person name="Desiro A."/>
            <person name="Na H."/>
            <person name="Kennedy M."/>
            <person name="Barry K."/>
            <person name="Grigoriev I.V."/>
            <person name="Miller A.N."/>
            <person name="O'Donnell K."/>
            <person name="Stajich J.E."/>
            <person name="Bonito G."/>
        </authorList>
    </citation>
    <scope>NUCLEOTIDE SEQUENCE</scope>
    <source>
        <strain evidence="12">CK1249</strain>
    </source>
</reference>
<name>A0A9P6J8S9_MORAP</name>
<evidence type="ECO:0000313" key="12">
    <source>
        <dbReference type="EMBL" id="KAF9964930.1"/>
    </source>
</evidence>
<comment type="caution">
    <text evidence="12">The sequence shown here is derived from an EMBL/GenBank/DDBJ whole genome shotgun (WGS) entry which is preliminary data.</text>
</comment>
<keyword evidence="3" id="KW-0963">Cytoplasm</keyword>
<evidence type="ECO:0000256" key="3">
    <source>
        <dbReference type="ARBA" id="ARBA00022490"/>
    </source>
</evidence>
<gene>
    <name evidence="12" type="ORF">BGZ70_005703</name>
</gene>
<feature type="region of interest" description="Disordered" evidence="11">
    <location>
        <begin position="1"/>
        <end position="37"/>
    </location>
</feature>
<feature type="region of interest" description="Disordered" evidence="11">
    <location>
        <begin position="225"/>
        <end position="269"/>
    </location>
</feature>
<dbReference type="Pfam" id="PF25762">
    <property type="entry name" value="HAUS1"/>
    <property type="match status" value="1"/>
</dbReference>
<evidence type="ECO:0000256" key="7">
    <source>
        <dbReference type="ARBA" id="ARBA00023054"/>
    </source>
</evidence>
<dbReference type="GO" id="GO:0005829">
    <property type="term" value="C:cytosol"/>
    <property type="evidence" value="ECO:0007669"/>
    <property type="project" value="TreeGrafter"/>
</dbReference>
<dbReference type="OrthoDB" id="5372507at2759"/>
<keyword evidence="13" id="KW-1185">Reference proteome</keyword>
<dbReference type="AlphaFoldDB" id="A0A9P6J8S9"/>
<dbReference type="Proteomes" id="UP000738359">
    <property type="component" value="Unassembled WGS sequence"/>
</dbReference>
<proteinExistence type="inferred from homology"/>
<sequence length="345" mass="38869">MWRPRTGTEASTSRQPASRPTSGGLLHDNGSSKEWSEVDGWLKRKYQSEEVPTFERTEEVRRLLLNSARLNESLETIAREALQKFEELSEHYHGEDAVLRETMQFMGIMQQKCAKDKQECLSRLSDLALVLGLSDMSLASFHQGLAQVRLDTLESRQEHAQQQRRLASLKRHRVEAETTLDTLVGLKRRWTDDRESEGDLALRTRRRSTELNKIKAAEDRTVLEDALASRQPQQRQHKKSRPSASEPYGVGSHRLGSGGGSSSSGSSTNVDVEASGLTIAQLDLKEKSVEELQQLLHAQTTSLAAYQEIPPDYALARLKVKEATMRLEELTLEHESLVTQLAEDL</sequence>
<dbReference type="GO" id="GO:0051301">
    <property type="term" value="P:cell division"/>
    <property type="evidence" value="ECO:0007669"/>
    <property type="project" value="UniProtKB-KW"/>
</dbReference>
<evidence type="ECO:0000256" key="10">
    <source>
        <dbReference type="SAM" id="Coils"/>
    </source>
</evidence>
<evidence type="ECO:0000313" key="13">
    <source>
        <dbReference type="Proteomes" id="UP000738359"/>
    </source>
</evidence>
<evidence type="ECO:0000256" key="1">
    <source>
        <dbReference type="ARBA" id="ARBA00004186"/>
    </source>
</evidence>
<keyword evidence="5" id="KW-0493">Microtubule</keyword>
<dbReference type="GO" id="GO:0070652">
    <property type="term" value="C:HAUS complex"/>
    <property type="evidence" value="ECO:0007669"/>
    <property type="project" value="InterPro"/>
</dbReference>
<dbReference type="GO" id="GO:0051225">
    <property type="term" value="P:spindle assembly"/>
    <property type="evidence" value="ECO:0007669"/>
    <property type="project" value="InterPro"/>
</dbReference>
<comment type="subcellular location">
    <subcellularLocation>
        <location evidence="1">Cytoplasm</location>
        <location evidence="1">Cytoskeleton</location>
        <location evidence="1">Spindle</location>
    </subcellularLocation>
</comment>
<evidence type="ECO:0000256" key="11">
    <source>
        <dbReference type="SAM" id="MobiDB-lite"/>
    </source>
</evidence>
<evidence type="ECO:0000256" key="2">
    <source>
        <dbReference type="ARBA" id="ARBA00005479"/>
    </source>
</evidence>
<dbReference type="EMBL" id="JAAAHY010000305">
    <property type="protein sequence ID" value="KAF9964930.1"/>
    <property type="molecule type" value="Genomic_DNA"/>
</dbReference>
<keyword evidence="4" id="KW-0132">Cell division</keyword>
<keyword evidence="6" id="KW-0498">Mitosis</keyword>
<evidence type="ECO:0000256" key="9">
    <source>
        <dbReference type="ARBA" id="ARBA00023306"/>
    </source>
</evidence>
<evidence type="ECO:0000256" key="5">
    <source>
        <dbReference type="ARBA" id="ARBA00022701"/>
    </source>
</evidence>
<keyword evidence="8" id="KW-0206">Cytoskeleton</keyword>
<comment type="similarity">
    <text evidence="2">Belongs to the HAUS1 family.</text>
</comment>
<accession>A0A9P6J8S9</accession>
<feature type="compositionally biased region" description="Polar residues" evidence="11">
    <location>
        <begin position="8"/>
        <end position="21"/>
    </location>
</feature>
<protein>
    <submittedName>
        <fullName evidence="12">Uncharacterized protein</fullName>
    </submittedName>
</protein>
<dbReference type="PRINTS" id="PR02087">
    <property type="entry name" value="HAUSAUGMINL1"/>
</dbReference>